<dbReference type="RefSeq" id="WP_204797187.1">
    <property type="nucleotide sequence ID" value="NZ_JACDTV010000010.1"/>
</dbReference>
<sequence>MATTSSAAATTTSSTDATRSRTRGRRGGEPGRRSLLGASLLVLFGSFMPWVDTPLGTVLGGQGAGLWTFYACMLGFAGVMVPWRTLAVAQAALLGVVALALPLWQVGHLLNLVGTAGWMPGPGLVLVLGGGVLACVSAVRLHRGPVGA</sequence>
<protein>
    <submittedName>
        <fullName evidence="3">Uncharacterized protein</fullName>
    </submittedName>
</protein>
<reference evidence="3 4" key="1">
    <citation type="submission" date="2021-01" db="EMBL/GenBank/DDBJ databases">
        <title>Sequencing the genomes of 1000 actinobacteria strains.</title>
        <authorList>
            <person name="Klenk H.-P."/>
        </authorList>
    </citation>
    <scope>NUCLEOTIDE SEQUENCE [LARGE SCALE GENOMIC DNA]</scope>
    <source>
        <strain evidence="3 4">DSM 18239</strain>
    </source>
</reference>
<evidence type="ECO:0000256" key="1">
    <source>
        <dbReference type="SAM" id="MobiDB-lite"/>
    </source>
</evidence>
<feature type="region of interest" description="Disordered" evidence="1">
    <location>
        <begin position="1"/>
        <end position="32"/>
    </location>
</feature>
<feature type="transmembrane region" description="Helical" evidence="2">
    <location>
        <begin position="86"/>
        <end position="104"/>
    </location>
</feature>
<feature type="transmembrane region" description="Helical" evidence="2">
    <location>
        <begin position="124"/>
        <end position="142"/>
    </location>
</feature>
<comment type="caution">
    <text evidence="3">The sequence shown here is derived from an EMBL/GenBank/DDBJ whole genome shotgun (WGS) entry which is preliminary data.</text>
</comment>
<gene>
    <name evidence="3" type="ORF">JOE61_001724</name>
</gene>
<name>A0ABS2M9P6_9ACTN</name>
<evidence type="ECO:0000313" key="3">
    <source>
        <dbReference type="EMBL" id="MBM7507910.1"/>
    </source>
</evidence>
<accession>A0ABS2M9P6</accession>
<proteinExistence type="predicted"/>
<evidence type="ECO:0000256" key="2">
    <source>
        <dbReference type="SAM" id="Phobius"/>
    </source>
</evidence>
<keyword evidence="2" id="KW-1133">Transmembrane helix</keyword>
<feature type="transmembrane region" description="Helical" evidence="2">
    <location>
        <begin position="34"/>
        <end position="51"/>
    </location>
</feature>
<feature type="compositionally biased region" description="Low complexity" evidence="1">
    <location>
        <begin position="1"/>
        <end position="17"/>
    </location>
</feature>
<feature type="transmembrane region" description="Helical" evidence="2">
    <location>
        <begin position="57"/>
        <end position="79"/>
    </location>
</feature>
<evidence type="ECO:0000313" key="4">
    <source>
        <dbReference type="Proteomes" id="UP000732378"/>
    </source>
</evidence>
<keyword evidence="2" id="KW-0812">Transmembrane</keyword>
<keyword evidence="4" id="KW-1185">Reference proteome</keyword>
<keyword evidence="2" id="KW-0472">Membrane</keyword>
<dbReference type="EMBL" id="JAFBBZ010000001">
    <property type="protein sequence ID" value="MBM7507910.1"/>
    <property type="molecule type" value="Genomic_DNA"/>
</dbReference>
<dbReference type="Proteomes" id="UP000732378">
    <property type="component" value="Unassembled WGS sequence"/>
</dbReference>
<organism evidence="3 4">
    <name type="scientific">Nocardioides salarius</name>
    <dbReference type="NCBI Taxonomy" id="374513"/>
    <lineage>
        <taxon>Bacteria</taxon>
        <taxon>Bacillati</taxon>
        <taxon>Actinomycetota</taxon>
        <taxon>Actinomycetes</taxon>
        <taxon>Propionibacteriales</taxon>
        <taxon>Nocardioidaceae</taxon>
        <taxon>Nocardioides</taxon>
    </lineage>
</organism>